<reference evidence="2 3" key="1">
    <citation type="journal article" date="2018" name="Front. Plant Sci.">
        <title>Red Clover (Trifolium pratense) and Zigzag Clover (T. medium) - A Picture of Genomic Similarities and Differences.</title>
        <authorList>
            <person name="Dluhosova J."/>
            <person name="Istvanek J."/>
            <person name="Nedelnik J."/>
            <person name="Repkova J."/>
        </authorList>
    </citation>
    <scope>NUCLEOTIDE SEQUENCE [LARGE SCALE GENOMIC DNA]</scope>
    <source>
        <strain evidence="3">cv. 10/8</strain>
        <tissue evidence="2">Leaf</tissue>
    </source>
</reference>
<protein>
    <submittedName>
        <fullName evidence="2">Uncharacterized protein</fullName>
    </submittedName>
</protein>
<sequence>MKRGNAKTSAQEKKKPERKTSASKPSKAHKKLKYKQEESSESRKTDSDYAEFLKTYGPKDEDTGSEEEVTQKLPKTQESK</sequence>
<organism evidence="2 3">
    <name type="scientific">Trifolium medium</name>
    <dbReference type="NCBI Taxonomy" id="97028"/>
    <lineage>
        <taxon>Eukaryota</taxon>
        <taxon>Viridiplantae</taxon>
        <taxon>Streptophyta</taxon>
        <taxon>Embryophyta</taxon>
        <taxon>Tracheophyta</taxon>
        <taxon>Spermatophyta</taxon>
        <taxon>Magnoliopsida</taxon>
        <taxon>eudicotyledons</taxon>
        <taxon>Gunneridae</taxon>
        <taxon>Pentapetalae</taxon>
        <taxon>rosids</taxon>
        <taxon>fabids</taxon>
        <taxon>Fabales</taxon>
        <taxon>Fabaceae</taxon>
        <taxon>Papilionoideae</taxon>
        <taxon>50 kb inversion clade</taxon>
        <taxon>NPAAA clade</taxon>
        <taxon>Hologalegina</taxon>
        <taxon>IRL clade</taxon>
        <taxon>Trifolieae</taxon>
        <taxon>Trifolium</taxon>
    </lineage>
</organism>
<evidence type="ECO:0000256" key="1">
    <source>
        <dbReference type="SAM" id="MobiDB-lite"/>
    </source>
</evidence>
<name>A0A392TAP9_9FABA</name>
<keyword evidence="3" id="KW-1185">Reference proteome</keyword>
<dbReference type="EMBL" id="LXQA010538283">
    <property type="protein sequence ID" value="MCI57962.1"/>
    <property type="molecule type" value="Genomic_DNA"/>
</dbReference>
<feature type="compositionally biased region" description="Basic and acidic residues" evidence="1">
    <location>
        <begin position="10"/>
        <end position="20"/>
    </location>
</feature>
<feature type="compositionally biased region" description="Basic and acidic residues" evidence="1">
    <location>
        <begin position="34"/>
        <end position="47"/>
    </location>
</feature>
<comment type="caution">
    <text evidence="2">The sequence shown here is derived from an EMBL/GenBank/DDBJ whole genome shotgun (WGS) entry which is preliminary data.</text>
</comment>
<feature type="region of interest" description="Disordered" evidence="1">
    <location>
        <begin position="1"/>
        <end position="80"/>
    </location>
</feature>
<evidence type="ECO:0000313" key="2">
    <source>
        <dbReference type="EMBL" id="MCI57962.1"/>
    </source>
</evidence>
<proteinExistence type="predicted"/>
<accession>A0A392TAP9</accession>
<evidence type="ECO:0000313" key="3">
    <source>
        <dbReference type="Proteomes" id="UP000265520"/>
    </source>
</evidence>
<feature type="non-terminal residue" evidence="2">
    <location>
        <position position="80"/>
    </location>
</feature>
<dbReference type="Proteomes" id="UP000265520">
    <property type="component" value="Unassembled WGS sequence"/>
</dbReference>
<dbReference type="AlphaFoldDB" id="A0A392TAP9"/>